<feature type="compositionally biased region" description="Low complexity" evidence="6">
    <location>
        <begin position="28"/>
        <end position="40"/>
    </location>
</feature>
<dbReference type="EMBL" id="SPQC01000057">
    <property type="protein sequence ID" value="TFU20486.1"/>
    <property type="molecule type" value="Genomic_DNA"/>
</dbReference>
<keyword evidence="4" id="KW-0804">Transcription</keyword>
<evidence type="ECO:0000256" key="5">
    <source>
        <dbReference type="PROSITE-ProRule" id="PRU00335"/>
    </source>
</evidence>
<dbReference type="InterPro" id="IPR001647">
    <property type="entry name" value="HTH_TetR"/>
</dbReference>
<dbReference type="Gene3D" id="1.10.357.10">
    <property type="entry name" value="Tetracycline Repressor, domain 2"/>
    <property type="match status" value="1"/>
</dbReference>
<reference evidence="8 9" key="1">
    <citation type="submission" date="2019-03" db="EMBL/GenBank/DDBJ databases">
        <title>Diversity of the mouse oral microbiome.</title>
        <authorList>
            <person name="Joseph S."/>
            <person name="Aduse-Opoku J."/>
            <person name="Curtis M."/>
            <person name="Wade W."/>
            <person name="Hashim A."/>
        </authorList>
    </citation>
    <scope>NUCLEOTIDE SEQUENCE [LARGE SCALE GENOMIC DNA]</scope>
    <source>
        <strain evidence="9">irhom_31</strain>
    </source>
</reference>
<organism evidence="8 9">
    <name type="scientific">Rothia nasimurium</name>
    <dbReference type="NCBI Taxonomy" id="85336"/>
    <lineage>
        <taxon>Bacteria</taxon>
        <taxon>Bacillati</taxon>
        <taxon>Actinomycetota</taxon>
        <taxon>Actinomycetes</taxon>
        <taxon>Micrococcales</taxon>
        <taxon>Micrococcaceae</taxon>
        <taxon>Rothia</taxon>
    </lineage>
</organism>
<protein>
    <submittedName>
        <fullName evidence="8">TetR/AcrR family transcriptional regulator</fullName>
    </submittedName>
</protein>
<dbReference type="Pfam" id="PF00440">
    <property type="entry name" value="TetR_N"/>
    <property type="match status" value="1"/>
</dbReference>
<feature type="compositionally biased region" description="Polar residues" evidence="6">
    <location>
        <begin position="1"/>
        <end position="26"/>
    </location>
</feature>
<evidence type="ECO:0000313" key="9">
    <source>
        <dbReference type="Proteomes" id="UP000297951"/>
    </source>
</evidence>
<feature type="domain" description="HTH tetR-type" evidence="7">
    <location>
        <begin position="47"/>
        <end position="107"/>
    </location>
</feature>
<evidence type="ECO:0000259" key="7">
    <source>
        <dbReference type="PROSITE" id="PS50977"/>
    </source>
</evidence>
<evidence type="ECO:0000256" key="3">
    <source>
        <dbReference type="ARBA" id="ARBA00023125"/>
    </source>
</evidence>
<proteinExistence type="predicted"/>
<keyword evidence="3 5" id="KW-0238">DNA-binding</keyword>
<keyword evidence="2" id="KW-0805">Transcription regulation</keyword>
<dbReference type="InterPro" id="IPR009057">
    <property type="entry name" value="Homeodomain-like_sf"/>
</dbReference>
<keyword evidence="1" id="KW-0678">Repressor</keyword>
<dbReference type="Proteomes" id="UP000297951">
    <property type="component" value="Unassembled WGS sequence"/>
</dbReference>
<dbReference type="PANTHER" id="PTHR47506">
    <property type="entry name" value="TRANSCRIPTIONAL REGULATORY PROTEIN"/>
    <property type="match status" value="1"/>
</dbReference>
<dbReference type="SUPFAM" id="SSF46689">
    <property type="entry name" value="Homeodomain-like"/>
    <property type="match status" value="1"/>
</dbReference>
<dbReference type="PANTHER" id="PTHR47506:SF1">
    <property type="entry name" value="HTH-TYPE TRANSCRIPTIONAL REGULATOR YJDC"/>
    <property type="match status" value="1"/>
</dbReference>
<gene>
    <name evidence="8" type="ORF">E4U03_11430</name>
</gene>
<feature type="region of interest" description="Disordered" evidence="6">
    <location>
        <begin position="1"/>
        <end position="41"/>
    </location>
</feature>
<evidence type="ECO:0000256" key="6">
    <source>
        <dbReference type="SAM" id="MobiDB-lite"/>
    </source>
</evidence>
<dbReference type="Pfam" id="PF13977">
    <property type="entry name" value="TetR_C_6"/>
    <property type="match status" value="1"/>
</dbReference>
<feature type="DNA-binding region" description="H-T-H motif" evidence="5">
    <location>
        <begin position="70"/>
        <end position="89"/>
    </location>
</feature>
<accession>A0A4Y9F0G9</accession>
<dbReference type="InterPro" id="IPR036271">
    <property type="entry name" value="Tet_transcr_reg_TetR-rel_C_sf"/>
</dbReference>
<sequence>MKPATKSSWPPYSPTSRPCWKSSPTPKSRISTTSVRSSSVPKLIDHDERKKVISQAVWKLLNERGVSAITIRNVAAEAGISTGSLRHSFDSRVELVTYALELISLETEASMRAVAVQGQDVLNTVKILEHFIPLTPRSHAVSRITLGMVAELRSTPEIKNISVTSLERIRTLFYDMLVHLDEAGQIKAETDIKVQANQLTMLSYGLTTKAIIGGKGSDPVNLSYVFRSSINELLVHPVPYATQEDIDEFIALSEGVTGLNTPEETAEEN</sequence>
<dbReference type="AlphaFoldDB" id="A0A4Y9F0G9"/>
<dbReference type="PROSITE" id="PS50977">
    <property type="entry name" value="HTH_TETR_2"/>
    <property type="match status" value="1"/>
</dbReference>
<evidence type="ECO:0000256" key="1">
    <source>
        <dbReference type="ARBA" id="ARBA00022491"/>
    </source>
</evidence>
<evidence type="ECO:0000256" key="4">
    <source>
        <dbReference type="ARBA" id="ARBA00023163"/>
    </source>
</evidence>
<dbReference type="SUPFAM" id="SSF48498">
    <property type="entry name" value="Tetracyclin repressor-like, C-terminal domain"/>
    <property type="match status" value="1"/>
</dbReference>
<comment type="caution">
    <text evidence="8">The sequence shown here is derived from an EMBL/GenBank/DDBJ whole genome shotgun (WGS) entry which is preliminary data.</text>
</comment>
<evidence type="ECO:0000313" key="8">
    <source>
        <dbReference type="EMBL" id="TFU20486.1"/>
    </source>
</evidence>
<dbReference type="GO" id="GO:0003677">
    <property type="term" value="F:DNA binding"/>
    <property type="evidence" value="ECO:0007669"/>
    <property type="project" value="UniProtKB-UniRule"/>
</dbReference>
<dbReference type="InterPro" id="IPR039538">
    <property type="entry name" value="BetI_C"/>
</dbReference>
<evidence type="ECO:0000256" key="2">
    <source>
        <dbReference type="ARBA" id="ARBA00023015"/>
    </source>
</evidence>
<name>A0A4Y9F0G9_9MICC</name>
<dbReference type="OrthoDB" id="9816296at2"/>